<organism evidence="2 3">
    <name type="scientific">Spirulina subsalsa FACHB-351</name>
    <dbReference type="NCBI Taxonomy" id="234711"/>
    <lineage>
        <taxon>Bacteria</taxon>
        <taxon>Bacillati</taxon>
        <taxon>Cyanobacteriota</taxon>
        <taxon>Cyanophyceae</taxon>
        <taxon>Spirulinales</taxon>
        <taxon>Spirulinaceae</taxon>
        <taxon>Spirulina</taxon>
    </lineage>
</organism>
<comment type="caution">
    <text evidence="2">The sequence shown here is derived from an EMBL/GenBank/DDBJ whole genome shotgun (WGS) entry which is preliminary data.</text>
</comment>
<evidence type="ECO:0000313" key="3">
    <source>
        <dbReference type="Proteomes" id="UP001526426"/>
    </source>
</evidence>
<protein>
    <submittedName>
        <fullName evidence="2">DUF3153 domain-containing protein</fullName>
    </submittedName>
</protein>
<name>A0ABT3L2D8_9CYAN</name>
<evidence type="ECO:0000256" key="1">
    <source>
        <dbReference type="SAM" id="Phobius"/>
    </source>
</evidence>
<dbReference type="EMBL" id="JAIHOM010000012">
    <property type="protein sequence ID" value="MCW6035352.1"/>
    <property type="molecule type" value="Genomic_DNA"/>
</dbReference>
<keyword evidence="1" id="KW-0812">Transmembrane</keyword>
<dbReference type="Pfam" id="PF11353">
    <property type="entry name" value="DUF3153"/>
    <property type="match status" value="1"/>
</dbReference>
<dbReference type="InterPro" id="IPR021499">
    <property type="entry name" value="DUF3153"/>
</dbReference>
<accession>A0ABT3L2D8</accession>
<keyword evidence="3" id="KW-1185">Reference proteome</keyword>
<dbReference type="Proteomes" id="UP001526426">
    <property type="component" value="Unassembled WGS sequence"/>
</dbReference>
<sequence>MAVFLLSGCVRYDVGVNWQGQYRGQITQHIQLGEQLTSFSQSEAKKWLKTIETRAKALQGRVKRVSEQEVIVTIPFANGQEFGEKFNQFFNPTDQSPQGVELGENSDVVQLNSQVVVNQSNLLLLERDRLILDVDLRALSIFAGEGELIINSGNLLNLEFALNSPWGARNVVHKDDNTPPVRKVNHQLIWQLQPGQINHIEAVFWVPSYLGLGTVVILLLMWGGFYLKYRVLS</sequence>
<keyword evidence="1" id="KW-0472">Membrane</keyword>
<feature type="transmembrane region" description="Helical" evidence="1">
    <location>
        <begin position="202"/>
        <end position="227"/>
    </location>
</feature>
<reference evidence="2 3" key="1">
    <citation type="submission" date="2021-08" db="EMBL/GenBank/DDBJ databases">
        <title>Draft genome sequence of Spirulina subsalsa with high tolerance to salinity and hype-accumulation of phycocyanin.</title>
        <authorList>
            <person name="Pei H."/>
            <person name="Jiang L."/>
        </authorList>
    </citation>
    <scope>NUCLEOTIDE SEQUENCE [LARGE SCALE GENOMIC DNA]</scope>
    <source>
        <strain evidence="2 3">FACHB-351</strain>
    </source>
</reference>
<proteinExistence type="predicted"/>
<evidence type="ECO:0000313" key="2">
    <source>
        <dbReference type="EMBL" id="MCW6035352.1"/>
    </source>
</evidence>
<keyword evidence="1" id="KW-1133">Transmembrane helix</keyword>
<gene>
    <name evidence="2" type="ORF">K4A83_03560</name>
</gene>